<name>A0A9D4SRK2_RHISA</name>
<dbReference type="VEuPathDB" id="VectorBase:RSAN_049013"/>
<proteinExistence type="predicted"/>
<accession>A0A9D4SRK2</accession>
<dbReference type="Proteomes" id="UP000821837">
    <property type="component" value="Unassembled WGS sequence"/>
</dbReference>
<evidence type="ECO:0000256" key="2">
    <source>
        <dbReference type="ARBA" id="ARBA00022737"/>
    </source>
</evidence>
<reference evidence="3" key="2">
    <citation type="submission" date="2021-09" db="EMBL/GenBank/DDBJ databases">
        <authorList>
            <person name="Jia N."/>
            <person name="Wang J."/>
            <person name="Shi W."/>
            <person name="Du L."/>
            <person name="Sun Y."/>
            <person name="Zhan W."/>
            <person name="Jiang J."/>
            <person name="Wang Q."/>
            <person name="Zhang B."/>
            <person name="Ji P."/>
            <person name="Sakyi L.B."/>
            <person name="Cui X."/>
            <person name="Yuan T."/>
            <person name="Jiang B."/>
            <person name="Yang W."/>
            <person name="Lam T.T.-Y."/>
            <person name="Chang Q."/>
            <person name="Ding S."/>
            <person name="Wang X."/>
            <person name="Zhu J."/>
            <person name="Ruan X."/>
            <person name="Zhao L."/>
            <person name="Wei J."/>
            <person name="Que T."/>
            <person name="Du C."/>
            <person name="Cheng J."/>
            <person name="Dai P."/>
            <person name="Han X."/>
            <person name="Huang E."/>
            <person name="Gao Y."/>
            <person name="Liu J."/>
            <person name="Shao H."/>
            <person name="Ye R."/>
            <person name="Li L."/>
            <person name="Wei W."/>
            <person name="Wang X."/>
            <person name="Wang C."/>
            <person name="Huo Q."/>
            <person name="Li W."/>
            <person name="Guo W."/>
            <person name="Chen H."/>
            <person name="Chen S."/>
            <person name="Zhou L."/>
            <person name="Zhou L."/>
            <person name="Ni X."/>
            <person name="Tian J."/>
            <person name="Zhou Y."/>
            <person name="Sheng Y."/>
            <person name="Liu T."/>
            <person name="Pan Y."/>
            <person name="Xia L."/>
            <person name="Li J."/>
            <person name="Zhao F."/>
            <person name="Cao W."/>
        </authorList>
    </citation>
    <scope>NUCLEOTIDE SEQUENCE</scope>
    <source>
        <strain evidence="3">Rsan-2018</strain>
        <tissue evidence="3">Larvae</tissue>
    </source>
</reference>
<evidence type="ECO:0008006" key="5">
    <source>
        <dbReference type="Google" id="ProtNLM"/>
    </source>
</evidence>
<protein>
    <recommendedName>
        <fullName evidence="5">Leucine-rich repeat domain-containing protein</fullName>
    </recommendedName>
</protein>
<dbReference type="InterPro" id="IPR032675">
    <property type="entry name" value="LRR_dom_sf"/>
</dbReference>
<keyword evidence="1" id="KW-0433">Leucine-rich repeat</keyword>
<keyword evidence="2" id="KW-0677">Repeat</keyword>
<evidence type="ECO:0000313" key="4">
    <source>
        <dbReference type="Proteomes" id="UP000821837"/>
    </source>
</evidence>
<evidence type="ECO:0000313" key="3">
    <source>
        <dbReference type="EMBL" id="KAH7944560.1"/>
    </source>
</evidence>
<sequence length="353" mass="39314">MSQIINKREYAAQRMNRSFGDRNRSRDTMYRGHAGARAALLLALSALAPSLCLADEAICKDTSGKYETSYTCEGFEDPGDFERRLDRSVVPRSSRGLSFILRDSRPRDFPVGWLEGINATLLEFQNVTLTSPESYDAVLSGLAGDAPPSSVERLVFSYDSTLPASWELLRKLPRLKTLGLVKMSGLRLGRDFGLLPRTVRGVSVLHSSIETVEDGWLAELPDLEYVVIRDSKLPHFSRSMLPIPALKLRSIDLDYNDLSAIPAGFGDGFPALAFLDLEGNKVTTIEERELAGVLNDTSTVVLLGNNWLHCDCKLAHLGRHSDRRLRARCHTPEKLRGRSVQSLTDVELNCPRR</sequence>
<organism evidence="3 4">
    <name type="scientific">Rhipicephalus sanguineus</name>
    <name type="common">Brown dog tick</name>
    <name type="synonym">Ixodes sanguineus</name>
    <dbReference type="NCBI Taxonomy" id="34632"/>
    <lineage>
        <taxon>Eukaryota</taxon>
        <taxon>Metazoa</taxon>
        <taxon>Ecdysozoa</taxon>
        <taxon>Arthropoda</taxon>
        <taxon>Chelicerata</taxon>
        <taxon>Arachnida</taxon>
        <taxon>Acari</taxon>
        <taxon>Parasitiformes</taxon>
        <taxon>Ixodida</taxon>
        <taxon>Ixodoidea</taxon>
        <taxon>Ixodidae</taxon>
        <taxon>Rhipicephalinae</taxon>
        <taxon>Rhipicephalus</taxon>
        <taxon>Rhipicephalus</taxon>
    </lineage>
</organism>
<dbReference type="PANTHER" id="PTHR24369:SF157">
    <property type="entry name" value="LRRCT DOMAIN-CONTAINING PROTEIN"/>
    <property type="match status" value="1"/>
</dbReference>
<comment type="caution">
    <text evidence="3">The sequence shown here is derived from an EMBL/GenBank/DDBJ whole genome shotgun (WGS) entry which is preliminary data.</text>
</comment>
<dbReference type="EMBL" id="JABSTV010001253">
    <property type="protein sequence ID" value="KAH7944560.1"/>
    <property type="molecule type" value="Genomic_DNA"/>
</dbReference>
<evidence type="ECO:0000256" key="1">
    <source>
        <dbReference type="ARBA" id="ARBA00022614"/>
    </source>
</evidence>
<dbReference type="PANTHER" id="PTHR24369">
    <property type="entry name" value="ANTIGEN BSP, PUTATIVE-RELATED"/>
    <property type="match status" value="1"/>
</dbReference>
<reference evidence="3" key="1">
    <citation type="journal article" date="2020" name="Cell">
        <title>Large-Scale Comparative Analyses of Tick Genomes Elucidate Their Genetic Diversity and Vector Capacities.</title>
        <authorList>
            <consortium name="Tick Genome and Microbiome Consortium (TIGMIC)"/>
            <person name="Jia N."/>
            <person name="Wang J."/>
            <person name="Shi W."/>
            <person name="Du L."/>
            <person name="Sun Y."/>
            <person name="Zhan W."/>
            <person name="Jiang J.F."/>
            <person name="Wang Q."/>
            <person name="Zhang B."/>
            <person name="Ji P."/>
            <person name="Bell-Sakyi L."/>
            <person name="Cui X.M."/>
            <person name="Yuan T.T."/>
            <person name="Jiang B.G."/>
            <person name="Yang W.F."/>
            <person name="Lam T.T."/>
            <person name="Chang Q.C."/>
            <person name="Ding S.J."/>
            <person name="Wang X.J."/>
            <person name="Zhu J.G."/>
            <person name="Ruan X.D."/>
            <person name="Zhao L."/>
            <person name="Wei J.T."/>
            <person name="Ye R.Z."/>
            <person name="Que T.C."/>
            <person name="Du C.H."/>
            <person name="Zhou Y.H."/>
            <person name="Cheng J.X."/>
            <person name="Dai P.F."/>
            <person name="Guo W.B."/>
            <person name="Han X.H."/>
            <person name="Huang E.J."/>
            <person name="Li L.F."/>
            <person name="Wei W."/>
            <person name="Gao Y.C."/>
            <person name="Liu J.Z."/>
            <person name="Shao H.Z."/>
            <person name="Wang X."/>
            <person name="Wang C.C."/>
            <person name="Yang T.C."/>
            <person name="Huo Q.B."/>
            <person name="Li W."/>
            <person name="Chen H.Y."/>
            <person name="Chen S.E."/>
            <person name="Zhou L.G."/>
            <person name="Ni X.B."/>
            <person name="Tian J.H."/>
            <person name="Sheng Y."/>
            <person name="Liu T."/>
            <person name="Pan Y.S."/>
            <person name="Xia L.Y."/>
            <person name="Li J."/>
            <person name="Zhao F."/>
            <person name="Cao W.C."/>
        </authorList>
    </citation>
    <scope>NUCLEOTIDE SEQUENCE</scope>
    <source>
        <strain evidence="3">Rsan-2018</strain>
    </source>
</reference>
<dbReference type="SUPFAM" id="SSF52058">
    <property type="entry name" value="L domain-like"/>
    <property type="match status" value="1"/>
</dbReference>
<dbReference type="GO" id="GO:0005886">
    <property type="term" value="C:plasma membrane"/>
    <property type="evidence" value="ECO:0007669"/>
    <property type="project" value="TreeGrafter"/>
</dbReference>
<dbReference type="AlphaFoldDB" id="A0A9D4SRK2"/>
<dbReference type="InterPro" id="IPR050541">
    <property type="entry name" value="LRR_TM_domain-containing"/>
</dbReference>
<dbReference type="Gene3D" id="3.80.10.10">
    <property type="entry name" value="Ribonuclease Inhibitor"/>
    <property type="match status" value="1"/>
</dbReference>
<gene>
    <name evidence="3" type="ORF">HPB52_021377</name>
</gene>
<keyword evidence="4" id="KW-1185">Reference proteome</keyword>